<sequence>MPKPRPLYVQKHVTRHGKIVWYFRIGTGPRTRMPGQYGDKEFMEAHRRLLAGETIAPKRPAGKMTLQWLVDQYQESAAFKQLSPATQSVRRNMYKNVCKGDAGSALLSQIGRATIAGGRDKRADTPFAAISFMKMMSYLFEWGVDAGYMDENPCKGVKRPKVKTDGHKPWSEEDIIAFYRKHPAGSQARLAMELLMFTGLRRSDVYRIGPQHIRGDVIEYRATKNGEDLYIALHPILKASLAAVKTGHMAYLVTPIHGRPFKSAASFGNWFGEMCREAGVSVRAHGIRKSVAQKLAELGGSNSELKALFGWNSDAMASLYTRKADRRRMALSAAEKLNENILSPHLETGVGENQKND</sequence>
<reference evidence="6" key="2">
    <citation type="submission" date="2023-07" db="EMBL/GenBank/DDBJ databases">
        <authorList>
            <person name="Shen H."/>
        </authorList>
    </citation>
    <scope>NUCLEOTIDE SEQUENCE</scope>
    <source>
        <strain evidence="6">TNR-22</strain>
    </source>
</reference>
<dbReference type="PANTHER" id="PTHR30629">
    <property type="entry name" value="PROPHAGE INTEGRASE"/>
    <property type="match status" value="1"/>
</dbReference>
<proteinExistence type="inferred from homology"/>
<dbReference type="RefSeq" id="WP_304377748.1">
    <property type="nucleotide sequence ID" value="NZ_JAUOZU010000013.1"/>
</dbReference>
<dbReference type="PROSITE" id="PS51898">
    <property type="entry name" value="TYR_RECOMBINASE"/>
    <property type="match status" value="1"/>
</dbReference>
<keyword evidence="2" id="KW-0229">DNA integration</keyword>
<accession>A0ABT8YQ13</accession>
<comment type="similarity">
    <text evidence="1">Belongs to the 'phage' integrase family.</text>
</comment>
<dbReference type="InterPro" id="IPR010998">
    <property type="entry name" value="Integrase_recombinase_N"/>
</dbReference>
<dbReference type="Gene3D" id="1.10.150.130">
    <property type="match status" value="1"/>
</dbReference>
<protein>
    <submittedName>
        <fullName evidence="6">Tyrosine-type recombinase/integrase</fullName>
    </submittedName>
</protein>
<gene>
    <name evidence="6" type="ORF">Q4481_17795</name>
</gene>
<keyword evidence="7" id="KW-1185">Reference proteome</keyword>
<dbReference type="InterPro" id="IPR050808">
    <property type="entry name" value="Phage_Integrase"/>
</dbReference>
<evidence type="ECO:0000256" key="4">
    <source>
        <dbReference type="ARBA" id="ARBA00023172"/>
    </source>
</evidence>
<keyword evidence="4" id="KW-0233">DNA recombination</keyword>
<dbReference type="InterPro" id="IPR002104">
    <property type="entry name" value="Integrase_catalytic"/>
</dbReference>
<name>A0ABT8YQ13_9HYPH</name>
<organism evidence="6 7">
    <name type="scientific">Rhizobium alvei</name>
    <dbReference type="NCBI Taxonomy" id="1132659"/>
    <lineage>
        <taxon>Bacteria</taxon>
        <taxon>Pseudomonadati</taxon>
        <taxon>Pseudomonadota</taxon>
        <taxon>Alphaproteobacteria</taxon>
        <taxon>Hyphomicrobiales</taxon>
        <taxon>Rhizobiaceae</taxon>
        <taxon>Rhizobium/Agrobacterium group</taxon>
        <taxon>Rhizobium</taxon>
    </lineage>
</organism>
<evidence type="ECO:0000256" key="2">
    <source>
        <dbReference type="ARBA" id="ARBA00022908"/>
    </source>
</evidence>
<evidence type="ECO:0000256" key="3">
    <source>
        <dbReference type="ARBA" id="ARBA00023125"/>
    </source>
</evidence>
<evidence type="ECO:0000313" key="6">
    <source>
        <dbReference type="EMBL" id="MDO6965818.1"/>
    </source>
</evidence>
<dbReference type="EMBL" id="JAUOZU010000013">
    <property type="protein sequence ID" value="MDO6965818.1"/>
    <property type="molecule type" value="Genomic_DNA"/>
</dbReference>
<dbReference type="Gene3D" id="1.10.443.10">
    <property type="entry name" value="Intergrase catalytic core"/>
    <property type="match status" value="1"/>
</dbReference>
<dbReference type="SUPFAM" id="SSF56349">
    <property type="entry name" value="DNA breaking-rejoining enzymes"/>
    <property type="match status" value="1"/>
</dbReference>
<evidence type="ECO:0000256" key="1">
    <source>
        <dbReference type="ARBA" id="ARBA00008857"/>
    </source>
</evidence>
<dbReference type="InterPro" id="IPR013762">
    <property type="entry name" value="Integrase-like_cat_sf"/>
</dbReference>
<feature type="domain" description="Tyr recombinase" evidence="5">
    <location>
        <begin position="165"/>
        <end position="334"/>
    </location>
</feature>
<dbReference type="InterPro" id="IPR011010">
    <property type="entry name" value="DNA_brk_join_enz"/>
</dbReference>
<evidence type="ECO:0000259" key="5">
    <source>
        <dbReference type="PROSITE" id="PS51898"/>
    </source>
</evidence>
<comment type="caution">
    <text evidence="6">The sequence shown here is derived from an EMBL/GenBank/DDBJ whole genome shotgun (WGS) entry which is preliminary data.</text>
</comment>
<keyword evidence="3" id="KW-0238">DNA-binding</keyword>
<evidence type="ECO:0000313" key="7">
    <source>
        <dbReference type="Proteomes" id="UP001174932"/>
    </source>
</evidence>
<dbReference type="Proteomes" id="UP001174932">
    <property type="component" value="Unassembled WGS sequence"/>
</dbReference>
<dbReference type="Pfam" id="PF00589">
    <property type="entry name" value="Phage_integrase"/>
    <property type="match status" value="1"/>
</dbReference>
<dbReference type="PANTHER" id="PTHR30629:SF2">
    <property type="entry name" value="PROPHAGE INTEGRASE INTS-RELATED"/>
    <property type="match status" value="1"/>
</dbReference>
<reference evidence="6" key="1">
    <citation type="journal article" date="2015" name="Int. J. Syst. Evol. Microbiol.">
        <title>Rhizobium alvei sp. nov., isolated from a freshwater river.</title>
        <authorList>
            <person name="Sheu S.Y."/>
            <person name="Huang H.W."/>
            <person name="Young C.C."/>
            <person name="Chen W.M."/>
        </authorList>
    </citation>
    <scope>NUCLEOTIDE SEQUENCE</scope>
    <source>
        <strain evidence="6">TNR-22</strain>
    </source>
</reference>